<feature type="domain" description="PurM-like N-terminal" evidence="2">
    <location>
        <begin position="32"/>
        <end position="139"/>
    </location>
</feature>
<evidence type="ECO:0000256" key="1">
    <source>
        <dbReference type="ARBA" id="ARBA00006243"/>
    </source>
</evidence>
<evidence type="ECO:0000313" key="4">
    <source>
        <dbReference type="EMBL" id="TYB31841.1"/>
    </source>
</evidence>
<comment type="caution">
    <text evidence="4">The sequence shown here is derived from an EMBL/GenBank/DDBJ whole genome shotgun (WGS) entry which is preliminary data.</text>
</comment>
<dbReference type="EMBL" id="VSIX01000026">
    <property type="protein sequence ID" value="TYB31841.1"/>
    <property type="molecule type" value="Genomic_DNA"/>
</dbReference>
<dbReference type="InterPro" id="IPR011854">
    <property type="entry name" value="HypE"/>
</dbReference>
<evidence type="ECO:0000313" key="5">
    <source>
        <dbReference type="Proteomes" id="UP000324143"/>
    </source>
</evidence>
<dbReference type="PANTHER" id="PTHR30303:SF4">
    <property type="entry name" value="HYDROGENASE EXPRESSION_FORMATION PROTEIN HYPE"/>
    <property type="match status" value="1"/>
</dbReference>
<name>A0A5D0MJY8_9BACT</name>
<reference evidence="4" key="1">
    <citation type="submission" date="2019-08" db="EMBL/GenBank/DDBJ databases">
        <title>Genomic characterization of a novel candidate phylum (ARYD3) from a high temperature, high salinity tertiary oil reservoir in north central Oklahoma, USA.</title>
        <authorList>
            <person name="Youssef N.H."/>
            <person name="Yadav A."/>
            <person name="Elshahed M.S."/>
        </authorList>
    </citation>
    <scope>NUCLEOTIDE SEQUENCE [LARGE SCALE GENOMIC DNA]</scope>
    <source>
        <strain evidence="4">ARYD3</strain>
    </source>
</reference>
<evidence type="ECO:0000259" key="3">
    <source>
        <dbReference type="Pfam" id="PF02769"/>
    </source>
</evidence>
<dbReference type="SUPFAM" id="SSF55326">
    <property type="entry name" value="PurM N-terminal domain-like"/>
    <property type="match status" value="1"/>
</dbReference>
<evidence type="ECO:0008006" key="6">
    <source>
        <dbReference type="Google" id="ProtNLM"/>
    </source>
</evidence>
<proteinExistence type="inferred from homology"/>
<comment type="similarity">
    <text evidence="1">Belongs to the HypE family.</text>
</comment>
<accession>A0A5D0MJY8</accession>
<keyword evidence="5" id="KW-1185">Reference proteome</keyword>
<dbReference type="InterPro" id="IPR016188">
    <property type="entry name" value="PurM-like_N"/>
</dbReference>
<organism evidence="4 5">
    <name type="scientific">Candidatus Mcinerneyibacterium aminivorans</name>
    <dbReference type="NCBI Taxonomy" id="2703815"/>
    <lineage>
        <taxon>Bacteria</taxon>
        <taxon>Candidatus Macinerneyibacteriota</taxon>
        <taxon>Candidatus Mcinerneyibacteria</taxon>
        <taxon>Candidatus Mcinerneyibacteriales</taxon>
        <taxon>Candidatus Mcinerneyibacteriaceae</taxon>
        <taxon>Candidatus Mcinerneyibacterium</taxon>
    </lineage>
</organism>
<dbReference type="AlphaFoldDB" id="A0A5D0MJY8"/>
<gene>
    <name evidence="4" type="ORF">FXF47_01855</name>
</gene>
<dbReference type="InterPro" id="IPR036921">
    <property type="entry name" value="PurM-like_N_sf"/>
</dbReference>
<dbReference type="PANTHER" id="PTHR30303">
    <property type="entry name" value="HYDROGENASE ISOENZYMES FORMATION PROTEIN HYPE"/>
    <property type="match status" value="1"/>
</dbReference>
<evidence type="ECO:0000259" key="2">
    <source>
        <dbReference type="Pfam" id="PF00586"/>
    </source>
</evidence>
<feature type="domain" description="PurM-like C-terminal" evidence="3">
    <location>
        <begin position="151"/>
        <end position="304"/>
    </location>
</feature>
<dbReference type="Gene3D" id="3.90.650.10">
    <property type="entry name" value="PurM-like C-terminal domain"/>
    <property type="match status" value="1"/>
</dbReference>
<dbReference type="InterPro" id="IPR036676">
    <property type="entry name" value="PurM-like_C_sf"/>
</dbReference>
<dbReference type="SUPFAM" id="SSF56042">
    <property type="entry name" value="PurM C-terminal domain-like"/>
    <property type="match status" value="1"/>
</dbReference>
<dbReference type="Pfam" id="PF02769">
    <property type="entry name" value="AIRS_C"/>
    <property type="match status" value="1"/>
</dbReference>
<dbReference type="Pfam" id="PF00586">
    <property type="entry name" value="AIRS"/>
    <property type="match status" value="1"/>
</dbReference>
<protein>
    <recommendedName>
        <fullName evidence="6">AIR synthase</fullName>
    </recommendedName>
</protein>
<dbReference type="GO" id="GO:0051604">
    <property type="term" value="P:protein maturation"/>
    <property type="evidence" value="ECO:0007669"/>
    <property type="project" value="TreeGrafter"/>
</dbReference>
<sequence length="315" mass="35278">MIGKLHPDELKKYVLQYRGAENKDLLSGPSIGEDSAVIKRTNSKYLLVSSDPIVGAANKNIGKFLVEINVNDIAAKGGDPKYIMLNILVPENLGKPFIKKTMKDIDESCKKYGISIIGGHTEITQKHKKPFLTATIIGESNKLFSIKNVKKDDLLLLIGNPALEGTYILYNAHKEKLTNLLTKEEKKEINTYINQLSVYNYSKIVRKYSKYMHDPTEGGIWGGLSEIDDLLPNLGVTFKDNISLPSPVKKITDYFGINPLKLISSGALLAIASKTKKKDLINKLKSSNYPYTLIGSIEKSSDFKRDYTEKLWDYL</sequence>
<dbReference type="InterPro" id="IPR010918">
    <property type="entry name" value="PurM-like_C_dom"/>
</dbReference>
<dbReference type="Proteomes" id="UP000324143">
    <property type="component" value="Unassembled WGS sequence"/>
</dbReference>
<dbReference type="Gene3D" id="3.30.1330.10">
    <property type="entry name" value="PurM-like, N-terminal domain"/>
    <property type="match status" value="1"/>
</dbReference>